<name>A0A182MZ63_9DIPT</name>
<feature type="region of interest" description="Disordered" evidence="1">
    <location>
        <begin position="1"/>
        <end position="46"/>
    </location>
</feature>
<organism evidence="2 3">
    <name type="scientific">Anopheles dirus</name>
    <dbReference type="NCBI Taxonomy" id="7168"/>
    <lineage>
        <taxon>Eukaryota</taxon>
        <taxon>Metazoa</taxon>
        <taxon>Ecdysozoa</taxon>
        <taxon>Arthropoda</taxon>
        <taxon>Hexapoda</taxon>
        <taxon>Insecta</taxon>
        <taxon>Pterygota</taxon>
        <taxon>Neoptera</taxon>
        <taxon>Endopterygota</taxon>
        <taxon>Diptera</taxon>
        <taxon>Nematocera</taxon>
        <taxon>Culicoidea</taxon>
        <taxon>Culicidae</taxon>
        <taxon>Anophelinae</taxon>
        <taxon>Anopheles</taxon>
    </lineage>
</organism>
<dbReference type="EnsemblMetazoa" id="ADIR000668-RA">
    <property type="protein sequence ID" value="ADIR000668-PA"/>
    <property type="gene ID" value="ADIR000668"/>
</dbReference>
<dbReference type="VEuPathDB" id="VectorBase:ADIR000668"/>
<evidence type="ECO:0000313" key="3">
    <source>
        <dbReference type="Proteomes" id="UP000075884"/>
    </source>
</evidence>
<dbReference type="Proteomes" id="UP000075884">
    <property type="component" value="Unassembled WGS sequence"/>
</dbReference>
<reference evidence="3" key="1">
    <citation type="submission" date="2013-03" db="EMBL/GenBank/DDBJ databases">
        <title>The Genome Sequence of Anopheles dirus WRAIR2.</title>
        <authorList>
            <consortium name="The Broad Institute Genomics Platform"/>
            <person name="Neafsey D.E."/>
            <person name="Walton C."/>
            <person name="Walker B."/>
            <person name="Young S.K."/>
            <person name="Zeng Q."/>
            <person name="Gargeya S."/>
            <person name="Fitzgerald M."/>
            <person name="Haas B."/>
            <person name="Abouelleil A."/>
            <person name="Allen A.W."/>
            <person name="Alvarado L."/>
            <person name="Arachchi H.M."/>
            <person name="Berlin A.M."/>
            <person name="Chapman S.B."/>
            <person name="Gainer-Dewar J."/>
            <person name="Goldberg J."/>
            <person name="Griggs A."/>
            <person name="Gujja S."/>
            <person name="Hansen M."/>
            <person name="Howarth C."/>
            <person name="Imamovic A."/>
            <person name="Ireland A."/>
            <person name="Larimer J."/>
            <person name="McCowan C."/>
            <person name="Murphy C."/>
            <person name="Pearson M."/>
            <person name="Poon T.W."/>
            <person name="Priest M."/>
            <person name="Roberts A."/>
            <person name="Saif S."/>
            <person name="Shea T."/>
            <person name="Sisk P."/>
            <person name="Sykes S."/>
            <person name="Wortman J."/>
            <person name="Nusbaum C."/>
            <person name="Birren B."/>
        </authorList>
    </citation>
    <scope>NUCLEOTIDE SEQUENCE [LARGE SCALE GENOMIC DNA]</scope>
    <source>
        <strain evidence="3">WRAIR2</strain>
    </source>
</reference>
<accession>A0A182MZ63</accession>
<evidence type="ECO:0000256" key="1">
    <source>
        <dbReference type="SAM" id="MobiDB-lite"/>
    </source>
</evidence>
<proteinExistence type="predicted"/>
<reference evidence="2" key="2">
    <citation type="submission" date="2020-05" db="UniProtKB">
        <authorList>
            <consortium name="EnsemblMetazoa"/>
        </authorList>
    </citation>
    <scope>IDENTIFICATION</scope>
    <source>
        <strain evidence="2">WRAIR2</strain>
    </source>
</reference>
<sequence>MRGCGETDPGRKPGSGEEEVPDDRYPPAATAADEARYDVDGSGDSCPGSGVLPAKLTVGPLVPAGGSVSRLPADELVPAFPPGPCCTVTDPLPVIGTVRVVDVAPGTVAVAAPDFVGELSGVGPMIMRDVSISRLEGSVGAAVALLELVLVPYAEVCSSRPAGFCWCTDVRCRRSLLSLRWWLVVPLLGECDCSSSTSSPVRSITCVSDAGRAPACLRCESASSPSDILTIAASSRRAPSIFFSSKGTIRFDDTFCSFCRNSDVVAICRSASTPSYVFVLTIDLGYI</sequence>
<dbReference type="AlphaFoldDB" id="A0A182MZ63"/>
<keyword evidence="3" id="KW-1185">Reference proteome</keyword>
<evidence type="ECO:0000313" key="2">
    <source>
        <dbReference type="EnsemblMetazoa" id="ADIR000668-PA"/>
    </source>
</evidence>
<protein>
    <submittedName>
        <fullName evidence="2">Uncharacterized protein</fullName>
    </submittedName>
</protein>